<keyword evidence="7" id="KW-1185">Reference proteome</keyword>
<dbReference type="CDD" id="cd07730">
    <property type="entry name" value="metallo-hydrolase-like_MBL-fold"/>
    <property type="match status" value="1"/>
</dbReference>
<evidence type="ECO:0000256" key="4">
    <source>
        <dbReference type="ARBA" id="ARBA00022833"/>
    </source>
</evidence>
<evidence type="ECO:0000256" key="2">
    <source>
        <dbReference type="ARBA" id="ARBA00022723"/>
    </source>
</evidence>
<dbReference type="PANTHER" id="PTHR42978">
    <property type="entry name" value="QUORUM-QUENCHING LACTONASE YTNP-RELATED-RELATED"/>
    <property type="match status" value="1"/>
</dbReference>
<sequence>MSRFVKPNIRGLERLDKVPSFSFLVEHPSGRRIMFDLGVRKDWWNLSPALTSRFRELGWEAHVDKDVPDILEENGFAVGSIDTVIWSHWHWDHIGDMSRFPRSTKLLVGPHLRKEILKLPLLSSDYSGRELGEVAEFELTIGDVPAHDLFGDGSFYLLNTPGHAVGHLSALARTTAIIHQSPKHEGDTFILMGGDCCHHMAQMRPSMQWPLPCDISVLSAPGQSSSLASGLSWDLEHHPQGEDVPILQISDHSDGKSAATDAIEATKSLHRIRALDKANVFTIISHDKSLINVVELFPAPANDWKLLGWSERARWKFLNEIVHKQ</sequence>
<dbReference type="InterPro" id="IPR051013">
    <property type="entry name" value="MBL_superfamily_lactonases"/>
</dbReference>
<evidence type="ECO:0000313" key="7">
    <source>
        <dbReference type="Proteomes" id="UP001172681"/>
    </source>
</evidence>
<name>A0AA39CWH8_9EURO</name>
<organism evidence="6 7">
    <name type="scientific">Knufia peltigerae</name>
    <dbReference type="NCBI Taxonomy" id="1002370"/>
    <lineage>
        <taxon>Eukaryota</taxon>
        <taxon>Fungi</taxon>
        <taxon>Dikarya</taxon>
        <taxon>Ascomycota</taxon>
        <taxon>Pezizomycotina</taxon>
        <taxon>Eurotiomycetes</taxon>
        <taxon>Chaetothyriomycetidae</taxon>
        <taxon>Chaetothyriales</taxon>
        <taxon>Trichomeriaceae</taxon>
        <taxon>Knufia</taxon>
    </lineage>
</organism>
<comment type="similarity">
    <text evidence="1">Belongs to the metallo-beta-lactamase superfamily.</text>
</comment>
<dbReference type="EMBL" id="JAPDRN010000066">
    <property type="protein sequence ID" value="KAJ9629986.1"/>
    <property type="molecule type" value="Genomic_DNA"/>
</dbReference>
<dbReference type="GO" id="GO:0016787">
    <property type="term" value="F:hydrolase activity"/>
    <property type="evidence" value="ECO:0007669"/>
    <property type="project" value="UniProtKB-KW"/>
</dbReference>
<dbReference type="Proteomes" id="UP001172681">
    <property type="component" value="Unassembled WGS sequence"/>
</dbReference>
<dbReference type="SUPFAM" id="SSF56281">
    <property type="entry name" value="Metallo-hydrolase/oxidoreductase"/>
    <property type="match status" value="1"/>
</dbReference>
<dbReference type="InterPro" id="IPR036866">
    <property type="entry name" value="RibonucZ/Hydroxyglut_hydro"/>
</dbReference>
<dbReference type="InterPro" id="IPR001279">
    <property type="entry name" value="Metallo-B-lactamas"/>
</dbReference>
<evidence type="ECO:0000259" key="5">
    <source>
        <dbReference type="SMART" id="SM00849"/>
    </source>
</evidence>
<dbReference type="AlphaFoldDB" id="A0AA39CWH8"/>
<dbReference type="Gene3D" id="3.60.15.10">
    <property type="entry name" value="Ribonuclease Z/Hydroxyacylglutathione hydrolase-like"/>
    <property type="match status" value="1"/>
</dbReference>
<reference evidence="6" key="1">
    <citation type="submission" date="2022-10" db="EMBL/GenBank/DDBJ databases">
        <title>Culturing micro-colonial fungi from biological soil crusts in the Mojave desert and describing Neophaeococcomyces mojavensis, and introducing the new genera and species Taxawa tesnikishii.</title>
        <authorList>
            <person name="Kurbessoian T."/>
            <person name="Stajich J.E."/>
        </authorList>
    </citation>
    <scope>NUCLEOTIDE SEQUENCE</scope>
    <source>
        <strain evidence="6">TK_35</strain>
    </source>
</reference>
<dbReference type="PANTHER" id="PTHR42978:SF5">
    <property type="entry name" value="METALLO-BETA-LACTAMASE DOMAIN-CONTAINING PROTEIN"/>
    <property type="match status" value="1"/>
</dbReference>
<evidence type="ECO:0000256" key="1">
    <source>
        <dbReference type="ARBA" id="ARBA00007749"/>
    </source>
</evidence>
<keyword evidence="4" id="KW-0862">Zinc</keyword>
<accession>A0AA39CWH8</accession>
<comment type="caution">
    <text evidence="6">The sequence shown here is derived from an EMBL/GenBank/DDBJ whole genome shotgun (WGS) entry which is preliminary data.</text>
</comment>
<gene>
    <name evidence="6" type="ORF">H2204_008790</name>
</gene>
<protein>
    <recommendedName>
        <fullName evidence="5">Metallo-beta-lactamase domain-containing protein</fullName>
    </recommendedName>
</protein>
<evidence type="ECO:0000313" key="6">
    <source>
        <dbReference type="EMBL" id="KAJ9629986.1"/>
    </source>
</evidence>
<keyword evidence="2" id="KW-0479">Metal-binding</keyword>
<keyword evidence="3" id="KW-0378">Hydrolase</keyword>
<feature type="domain" description="Metallo-beta-lactamase" evidence="5">
    <location>
        <begin position="19"/>
        <end position="231"/>
    </location>
</feature>
<dbReference type="SMART" id="SM00849">
    <property type="entry name" value="Lactamase_B"/>
    <property type="match status" value="1"/>
</dbReference>
<dbReference type="GO" id="GO:0046872">
    <property type="term" value="F:metal ion binding"/>
    <property type="evidence" value="ECO:0007669"/>
    <property type="project" value="UniProtKB-KW"/>
</dbReference>
<dbReference type="Pfam" id="PF00753">
    <property type="entry name" value="Lactamase_B"/>
    <property type="match status" value="1"/>
</dbReference>
<evidence type="ECO:0000256" key="3">
    <source>
        <dbReference type="ARBA" id="ARBA00022801"/>
    </source>
</evidence>
<proteinExistence type="inferred from homology"/>